<dbReference type="PIRSF" id="PIRSF000193">
    <property type="entry name" value="Pyrrol-5-carb_rd"/>
    <property type="match status" value="1"/>
</dbReference>
<dbReference type="PANTHER" id="PTHR11645:SF0">
    <property type="entry name" value="PYRROLINE-5-CARBOXYLATE REDUCTASE 3"/>
    <property type="match status" value="1"/>
</dbReference>
<comment type="function">
    <text evidence="4">Catalyzes the reduction of 1-pyrroline-5-carboxylate (PCA) to L-proline.</text>
</comment>
<dbReference type="NCBIfam" id="TIGR00112">
    <property type="entry name" value="proC"/>
    <property type="match status" value="1"/>
</dbReference>
<comment type="catalytic activity">
    <reaction evidence="4">
        <text>L-proline + NAD(+) = (S)-1-pyrroline-5-carboxylate + NADH + 2 H(+)</text>
        <dbReference type="Rhea" id="RHEA:14105"/>
        <dbReference type="ChEBI" id="CHEBI:15378"/>
        <dbReference type="ChEBI" id="CHEBI:17388"/>
        <dbReference type="ChEBI" id="CHEBI:57540"/>
        <dbReference type="ChEBI" id="CHEBI:57945"/>
        <dbReference type="ChEBI" id="CHEBI:60039"/>
        <dbReference type="EC" id="1.5.1.2"/>
    </reaction>
</comment>
<comment type="caution">
    <text evidence="10">The sequence shown here is derived from an EMBL/GenBank/DDBJ whole genome shotgun (WGS) entry which is preliminary data.</text>
</comment>
<dbReference type="InterPro" id="IPR028939">
    <property type="entry name" value="P5C_Rdtase_cat_N"/>
</dbReference>
<evidence type="ECO:0000256" key="3">
    <source>
        <dbReference type="ARBA" id="ARBA00023002"/>
    </source>
</evidence>
<dbReference type="PANTHER" id="PTHR11645">
    <property type="entry name" value="PYRROLINE-5-CARBOXYLATE REDUCTASE"/>
    <property type="match status" value="1"/>
</dbReference>
<evidence type="ECO:0000313" key="11">
    <source>
        <dbReference type="Proteomes" id="UP000809243"/>
    </source>
</evidence>
<evidence type="ECO:0000259" key="9">
    <source>
        <dbReference type="Pfam" id="PF14748"/>
    </source>
</evidence>
<keyword evidence="4 7" id="KW-0028">Amino-acid biosynthesis</keyword>
<name>A0A939C4X3_9ARCH</name>
<dbReference type="InterPro" id="IPR029036">
    <property type="entry name" value="P5CR_dimer"/>
</dbReference>
<dbReference type="FunFam" id="1.10.3730.10:FF:000001">
    <property type="entry name" value="Pyrroline-5-carboxylate reductase"/>
    <property type="match status" value="1"/>
</dbReference>
<evidence type="ECO:0000256" key="1">
    <source>
        <dbReference type="ARBA" id="ARBA00005525"/>
    </source>
</evidence>
<organism evidence="10 11">
    <name type="scientific">Candidatus Iainarchaeum sp</name>
    <dbReference type="NCBI Taxonomy" id="3101447"/>
    <lineage>
        <taxon>Archaea</taxon>
        <taxon>Candidatus Iainarchaeota</taxon>
        <taxon>Candidatus Iainarchaeia</taxon>
        <taxon>Candidatus Iainarchaeales</taxon>
        <taxon>Candidatus Iainarchaeaceae</taxon>
        <taxon>Candidatus Iainarchaeum</taxon>
    </lineage>
</organism>
<protein>
    <recommendedName>
        <fullName evidence="4 5">Pyrroline-5-carboxylate reductase</fullName>
        <shortName evidence="4">P5C reductase</shortName>
        <shortName evidence="4">P5CR</shortName>
        <ecNumber evidence="4 5">1.5.1.2</ecNumber>
    </recommendedName>
    <alternativeName>
        <fullName evidence="4">PCA reductase</fullName>
    </alternativeName>
</protein>
<dbReference type="SUPFAM" id="SSF51735">
    <property type="entry name" value="NAD(P)-binding Rossmann-fold domains"/>
    <property type="match status" value="1"/>
</dbReference>
<gene>
    <name evidence="4 10" type="primary">proC</name>
    <name evidence="10" type="ORF">JW744_04240</name>
</gene>
<feature type="binding site" evidence="6">
    <location>
        <begin position="67"/>
        <end position="70"/>
    </location>
    <ligand>
        <name>NADP(+)</name>
        <dbReference type="ChEBI" id="CHEBI:58349"/>
    </ligand>
</feature>
<reference evidence="10" key="1">
    <citation type="submission" date="2021-01" db="EMBL/GenBank/DDBJ databases">
        <title>Active Sulfur Cycling in an Early Earth Analoge.</title>
        <authorList>
            <person name="Hahn C.R."/>
            <person name="Youssef N.H."/>
            <person name="Elshahed M."/>
        </authorList>
    </citation>
    <scope>NUCLEOTIDE SEQUENCE</scope>
    <source>
        <strain evidence="10">Zod_Metabat.1151</strain>
    </source>
</reference>
<dbReference type="PROSITE" id="PS00521">
    <property type="entry name" value="P5CR"/>
    <property type="match status" value="1"/>
</dbReference>
<dbReference type="SUPFAM" id="SSF48179">
    <property type="entry name" value="6-phosphogluconate dehydrogenase C-terminal domain-like"/>
    <property type="match status" value="1"/>
</dbReference>
<dbReference type="GO" id="GO:0005737">
    <property type="term" value="C:cytoplasm"/>
    <property type="evidence" value="ECO:0007669"/>
    <property type="project" value="UniProtKB-SubCell"/>
</dbReference>
<evidence type="ECO:0000256" key="5">
    <source>
        <dbReference type="NCBIfam" id="TIGR00112"/>
    </source>
</evidence>
<accession>A0A939C4X3</accession>
<dbReference type="EMBL" id="JAFGDB010000072">
    <property type="protein sequence ID" value="MBN2067651.1"/>
    <property type="molecule type" value="Genomic_DNA"/>
</dbReference>
<dbReference type="InterPro" id="IPR053790">
    <property type="entry name" value="P5CR-like_CS"/>
</dbReference>
<proteinExistence type="inferred from homology"/>
<evidence type="ECO:0000256" key="2">
    <source>
        <dbReference type="ARBA" id="ARBA00022857"/>
    </source>
</evidence>
<dbReference type="AlphaFoldDB" id="A0A939C4X3"/>
<dbReference type="GO" id="GO:0004735">
    <property type="term" value="F:pyrroline-5-carboxylate reductase activity"/>
    <property type="evidence" value="ECO:0007669"/>
    <property type="project" value="UniProtKB-UniRule"/>
</dbReference>
<dbReference type="HAMAP" id="MF_01925">
    <property type="entry name" value="P5C_reductase"/>
    <property type="match status" value="1"/>
</dbReference>
<comment type="subcellular location">
    <subcellularLocation>
        <location evidence="4">Cytoplasm</location>
    </subcellularLocation>
</comment>
<comment type="catalytic activity">
    <reaction evidence="4 7">
        <text>L-proline + NADP(+) = (S)-1-pyrroline-5-carboxylate + NADPH + 2 H(+)</text>
        <dbReference type="Rhea" id="RHEA:14109"/>
        <dbReference type="ChEBI" id="CHEBI:15378"/>
        <dbReference type="ChEBI" id="CHEBI:17388"/>
        <dbReference type="ChEBI" id="CHEBI:57783"/>
        <dbReference type="ChEBI" id="CHEBI:58349"/>
        <dbReference type="ChEBI" id="CHEBI:60039"/>
        <dbReference type="EC" id="1.5.1.2"/>
    </reaction>
</comment>
<comment type="similarity">
    <text evidence="1 4 7">Belongs to the pyrroline-5-carboxylate reductase family.</text>
</comment>
<feature type="domain" description="Pyrroline-5-carboxylate reductase catalytic N-terminal" evidence="8">
    <location>
        <begin position="2"/>
        <end position="95"/>
    </location>
</feature>
<dbReference type="Proteomes" id="UP000809243">
    <property type="component" value="Unassembled WGS sequence"/>
</dbReference>
<keyword evidence="4 7" id="KW-0641">Proline biosynthesis</keyword>
<evidence type="ECO:0000259" key="8">
    <source>
        <dbReference type="Pfam" id="PF03807"/>
    </source>
</evidence>
<dbReference type="InterPro" id="IPR036291">
    <property type="entry name" value="NAD(P)-bd_dom_sf"/>
</dbReference>
<dbReference type="Pfam" id="PF03807">
    <property type="entry name" value="F420_oxidored"/>
    <property type="match status" value="1"/>
</dbReference>
<evidence type="ECO:0000313" key="10">
    <source>
        <dbReference type="EMBL" id="MBN2067651.1"/>
    </source>
</evidence>
<evidence type="ECO:0000256" key="6">
    <source>
        <dbReference type="PIRSR" id="PIRSR000193-1"/>
    </source>
</evidence>
<keyword evidence="2 4" id="KW-0521">NADP</keyword>
<dbReference type="Pfam" id="PF14748">
    <property type="entry name" value="P5CR_dimer"/>
    <property type="match status" value="1"/>
</dbReference>
<dbReference type="GO" id="GO:0055129">
    <property type="term" value="P:L-proline biosynthetic process"/>
    <property type="evidence" value="ECO:0007669"/>
    <property type="project" value="UniProtKB-UniRule"/>
</dbReference>
<evidence type="ECO:0000256" key="4">
    <source>
        <dbReference type="HAMAP-Rule" id="MF_01925"/>
    </source>
</evidence>
<dbReference type="InterPro" id="IPR000304">
    <property type="entry name" value="Pyrroline-COOH_reductase"/>
</dbReference>
<keyword evidence="3 4" id="KW-0560">Oxidoreductase</keyword>
<dbReference type="Gene3D" id="3.40.50.720">
    <property type="entry name" value="NAD(P)-binding Rossmann-like Domain"/>
    <property type="match status" value="1"/>
</dbReference>
<keyword evidence="4" id="KW-0963">Cytoplasm</keyword>
<feature type="domain" description="Pyrroline-5-carboxylate reductase dimerisation" evidence="9">
    <location>
        <begin position="157"/>
        <end position="259"/>
    </location>
</feature>
<dbReference type="InterPro" id="IPR008927">
    <property type="entry name" value="6-PGluconate_DH-like_C_sf"/>
</dbReference>
<dbReference type="EC" id="1.5.1.2" evidence="4 5"/>
<sequence>MIALFGAGRMGYALLYAMLQSEKFSEQGLVVFDKSPERVELVKGNFNVLVAGSAAEAALKADILLLAVKPQDMQQLLGEIKNSAEGKLVVSIAAGLKISFFEKQLPKSRIVRVMPNIACMVQAMAGAYAVGRTVSAKDKSLVSEIFSPAGMIGEVKEEQLDAVTALSGSGPAFFAFFAQELARAAEKNGLEKQAALELVAQTMLGTAKLLQSMDASKLIESVASPGGTTEAGLKKLQQKAAKDALSSAIDAAANKSRELSK</sequence>
<comment type="pathway">
    <text evidence="4 7">Amino-acid biosynthesis; L-proline biosynthesis; L-proline from L-glutamate 5-semialdehyde: step 1/1.</text>
</comment>
<evidence type="ECO:0000256" key="7">
    <source>
        <dbReference type="RuleBase" id="RU003903"/>
    </source>
</evidence>
<dbReference type="Gene3D" id="1.10.3730.10">
    <property type="entry name" value="ProC C-terminal domain-like"/>
    <property type="match status" value="1"/>
</dbReference>